<dbReference type="InterPro" id="IPR046540">
    <property type="entry name" value="DMFA2_C"/>
</dbReference>
<evidence type="ECO:0000313" key="2">
    <source>
        <dbReference type="EMBL" id="AWL05579.1"/>
    </source>
</evidence>
<feature type="domain" description="N,N-dimethylformamidase beta subunit-like C-terminal" evidence="1">
    <location>
        <begin position="57"/>
        <end position="452"/>
    </location>
</feature>
<accession>A0A2S2DKF8</accession>
<dbReference type="OrthoDB" id="505641at2"/>
<dbReference type="Gene3D" id="3.40.50.880">
    <property type="match status" value="1"/>
</dbReference>
<name>A0A2S2DKF8_9BURK</name>
<reference evidence="2 3" key="1">
    <citation type="submission" date="2018-05" db="EMBL/GenBank/DDBJ databases">
        <title>Complete genome sequence of Massilia oculi sp. nov. CCUG 43427T (=DSM 26321T), the type strain of M. oculi, and comparison with genome sequences of other Massilia strains.</title>
        <authorList>
            <person name="Zhu B."/>
        </authorList>
    </citation>
    <scope>NUCLEOTIDE SEQUENCE [LARGE SCALE GENOMIC DNA]</scope>
    <source>
        <strain evidence="2 3">CCUG 43427</strain>
    </source>
</reference>
<evidence type="ECO:0000313" key="3">
    <source>
        <dbReference type="Proteomes" id="UP000245820"/>
    </source>
</evidence>
<dbReference type="AlphaFoldDB" id="A0A2S2DKF8"/>
<gene>
    <name evidence="2" type="ORF">DIR46_14795</name>
</gene>
<evidence type="ECO:0000259" key="1">
    <source>
        <dbReference type="Pfam" id="PF20254"/>
    </source>
</evidence>
<keyword evidence="3" id="KW-1185">Reference proteome</keyword>
<dbReference type="Pfam" id="PF20254">
    <property type="entry name" value="DMFA2_C"/>
    <property type="match status" value="1"/>
</dbReference>
<proteinExistence type="predicted"/>
<dbReference type="EMBL" id="CP029343">
    <property type="protein sequence ID" value="AWL05579.1"/>
    <property type="molecule type" value="Genomic_DNA"/>
</dbReference>
<dbReference type="SUPFAM" id="SSF52317">
    <property type="entry name" value="Class I glutamine amidotransferase-like"/>
    <property type="match status" value="1"/>
</dbReference>
<dbReference type="RefSeq" id="WP_109345914.1">
    <property type="nucleotide sequence ID" value="NZ_CP029343.1"/>
</dbReference>
<dbReference type="KEGG" id="mtim:DIR46_14795"/>
<organism evidence="2 3">
    <name type="scientific">Massilia oculi</name>
    <dbReference type="NCBI Taxonomy" id="945844"/>
    <lineage>
        <taxon>Bacteria</taxon>
        <taxon>Pseudomonadati</taxon>
        <taxon>Pseudomonadota</taxon>
        <taxon>Betaproteobacteria</taxon>
        <taxon>Burkholderiales</taxon>
        <taxon>Oxalobacteraceae</taxon>
        <taxon>Telluria group</taxon>
        <taxon>Massilia</taxon>
    </lineage>
</organism>
<protein>
    <recommendedName>
        <fullName evidence="1">N,N-dimethylformamidase beta subunit-like C-terminal domain-containing protein</fullName>
    </recommendedName>
</protein>
<dbReference type="Proteomes" id="UP000245820">
    <property type="component" value="Chromosome"/>
</dbReference>
<sequence>MIRGYPRHASIWPGERLQLHVSTDRPRFRAALYRWGDGFEPVMRSDWLPGKHAVDAGPADDWHWPHYSLALGPPLRSGVYLAQLEDAGPRPPRLDQDAGAALFVVRAEPDAVPPPPSDVHLAGGPDAGRRPARRLLYKLPLATYHAHNRSGGGYYATAAQRAGMPLGARVSLRRPGGGIGGPVWGAPDHYDCRSPRQTFAHWDARFVRWLERSGYAVDYCTDLDIHADPALLGRYRLLVGAGHDEYWTEARRDAVEAFVEGGGNVAFFGAKLCWWRIHLVDGGTALVCRQDGPQDAHDHWWQPDGAARPEDSLSGASYRHGGGWRDGPRQTGGFRVQDASHWVFAGTGLAQGERFGHDTWPPLAGHACDGAPLAAFDHDSGKATLSTWCDRAGTPHGYQVLAACHLDRHWQDLPPRERHAAREGIHAATLGIYQRGGTVFSAGTTDWAQVIDGPRDRRVERITRNVLDRLLA</sequence>
<dbReference type="InterPro" id="IPR029062">
    <property type="entry name" value="Class_I_gatase-like"/>
</dbReference>